<dbReference type="GO" id="GO:0061630">
    <property type="term" value="F:ubiquitin protein ligase activity"/>
    <property type="evidence" value="ECO:0007669"/>
    <property type="project" value="UniProtKB-EC"/>
</dbReference>
<evidence type="ECO:0000256" key="12">
    <source>
        <dbReference type="ARBA" id="ARBA00022843"/>
    </source>
</evidence>
<evidence type="ECO:0000256" key="2">
    <source>
        <dbReference type="ARBA" id="ARBA00004477"/>
    </source>
</evidence>
<dbReference type="AlphaFoldDB" id="A0A2J7RGT0"/>
<evidence type="ECO:0000256" key="4">
    <source>
        <dbReference type="ARBA" id="ARBA00012483"/>
    </source>
</evidence>
<evidence type="ECO:0000256" key="1">
    <source>
        <dbReference type="ARBA" id="ARBA00000900"/>
    </source>
</evidence>
<feature type="transmembrane region" description="Helical" evidence="21">
    <location>
        <begin position="145"/>
        <end position="165"/>
    </location>
</feature>
<evidence type="ECO:0000256" key="17">
    <source>
        <dbReference type="ARBA" id="ARBA00069012"/>
    </source>
</evidence>
<feature type="transmembrane region" description="Helical" evidence="21">
    <location>
        <begin position="494"/>
        <end position="516"/>
    </location>
</feature>
<dbReference type="GO" id="GO:0005789">
    <property type="term" value="C:endoplasmic reticulum membrane"/>
    <property type="evidence" value="ECO:0007669"/>
    <property type="project" value="UniProtKB-SubCell"/>
</dbReference>
<dbReference type="Pfam" id="PF23113">
    <property type="entry name" value="MARCHF6_C"/>
    <property type="match status" value="1"/>
</dbReference>
<evidence type="ECO:0000259" key="22">
    <source>
        <dbReference type="PROSITE" id="PS51292"/>
    </source>
</evidence>
<keyword evidence="5" id="KW-0808">Transferase</keyword>
<dbReference type="InterPro" id="IPR011016">
    <property type="entry name" value="Znf_RING-CH"/>
</dbReference>
<feature type="transmembrane region" description="Helical" evidence="21">
    <location>
        <begin position="436"/>
        <end position="456"/>
    </location>
</feature>
<dbReference type="FunFam" id="3.30.40.10:FF:000096">
    <property type="entry name" value="E3 ubiquitin-protein ligase MARCH6"/>
    <property type="match status" value="1"/>
</dbReference>
<feature type="transmembrane region" description="Helical" evidence="21">
    <location>
        <begin position="653"/>
        <end position="678"/>
    </location>
</feature>
<dbReference type="EMBL" id="NEVH01003752">
    <property type="protein sequence ID" value="PNF40032.1"/>
    <property type="molecule type" value="Genomic_DNA"/>
</dbReference>
<evidence type="ECO:0000256" key="21">
    <source>
        <dbReference type="SAM" id="Phobius"/>
    </source>
</evidence>
<keyword evidence="12" id="KW-0832">Ubl conjugation</keyword>
<dbReference type="InterPro" id="IPR056521">
    <property type="entry name" value="MARCHF6-like_C"/>
</dbReference>
<feature type="region of interest" description="Disordered" evidence="20">
    <location>
        <begin position="592"/>
        <end position="619"/>
    </location>
</feature>
<dbReference type="SMART" id="SM00744">
    <property type="entry name" value="RINGv"/>
    <property type="match status" value="1"/>
</dbReference>
<evidence type="ECO:0000256" key="10">
    <source>
        <dbReference type="ARBA" id="ARBA00022824"/>
    </source>
</evidence>
<name>A0A2J7RGT0_9NEOP</name>
<reference evidence="23 24" key="1">
    <citation type="submission" date="2017-12" db="EMBL/GenBank/DDBJ databases">
        <title>Hemimetabolous genomes reveal molecular basis of termite eusociality.</title>
        <authorList>
            <person name="Harrison M.C."/>
            <person name="Jongepier E."/>
            <person name="Robertson H.M."/>
            <person name="Arning N."/>
            <person name="Bitard-Feildel T."/>
            <person name="Chao H."/>
            <person name="Childers C.P."/>
            <person name="Dinh H."/>
            <person name="Doddapaneni H."/>
            <person name="Dugan S."/>
            <person name="Gowin J."/>
            <person name="Greiner C."/>
            <person name="Han Y."/>
            <person name="Hu H."/>
            <person name="Hughes D.S.T."/>
            <person name="Huylmans A.-K."/>
            <person name="Kemena C."/>
            <person name="Kremer L.P.M."/>
            <person name="Lee S.L."/>
            <person name="Lopez-Ezquerra A."/>
            <person name="Mallet L."/>
            <person name="Monroy-Kuhn J.M."/>
            <person name="Moser A."/>
            <person name="Murali S.C."/>
            <person name="Muzny D.M."/>
            <person name="Otani S."/>
            <person name="Piulachs M.-D."/>
            <person name="Poelchau M."/>
            <person name="Qu J."/>
            <person name="Schaub F."/>
            <person name="Wada-Katsumata A."/>
            <person name="Worley K.C."/>
            <person name="Xie Q."/>
            <person name="Ylla G."/>
            <person name="Poulsen M."/>
            <person name="Gibbs R.A."/>
            <person name="Schal C."/>
            <person name="Richards S."/>
            <person name="Belles X."/>
            <person name="Korb J."/>
            <person name="Bornberg-Bauer E."/>
        </authorList>
    </citation>
    <scope>NUCLEOTIDE SEQUENCE [LARGE SCALE GENOMIC DNA]</scope>
    <source>
        <tissue evidence="23">Whole body</tissue>
    </source>
</reference>
<dbReference type="InterPro" id="IPR013083">
    <property type="entry name" value="Znf_RING/FYVE/PHD"/>
</dbReference>
<feature type="region of interest" description="Disordered" evidence="20">
    <location>
        <begin position="254"/>
        <end position="273"/>
    </location>
</feature>
<feature type="transmembrane region" description="Helical" evidence="21">
    <location>
        <begin position="304"/>
        <end position="326"/>
    </location>
</feature>
<evidence type="ECO:0000256" key="18">
    <source>
        <dbReference type="ARBA" id="ARBA00082010"/>
    </source>
</evidence>
<feature type="transmembrane region" description="Helical" evidence="21">
    <location>
        <begin position="379"/>
        <end position="408"/>
    </location>
</feature>
<keyword evidence="6 21" id="KW-0812">Transmembrane</keyword>
<comment type="subcellular location">
    <subcellularLocation>
        <location evidence="2">Endoplasmic reticulum membrane</location>
        <topology evidence="2">Multi-pass membrane protein</topology>
    </subcellularLocation>
</comment>
<feature type="domain" description="RING-CH-type" evidence="22">
    <location>
        <begin position="3"/>
        <end position="64"/>
    </location>
</feature>
<organism evidence="23 24">
    <name type="scientific">Cryptotermes secundus</name>
    <dbReference type="NCBI Taxonomy" id="105785"/>
    <lineage>
        <taxon>Eukaryota</taxon>
        <taxon>Metazoa</taxon>
        <taxon>Ecdysozoa</taxon>
        <taxon>Arthropoda</taxon>
        <taxon>Hexapoda</taxon>
        <taxon>Insecta</taxon>
        <taxon>Pterygota</taxon>
        <taxon>Neoptera</taxon>
        <taxon>Polyneoptera</taxon>
        <taxon>Dictyoptera</taxon>
        <taxon>Blattodea</taxon>
        <taxon>Blattoidea</taxon>
        <taxon>Termitoidae</taxon>
        <taxon>Kalotermitidae</taxon>
        <taxon>Cryptotermitinae</taxon>
        <taxon>Cryptotermes</taxon>
    </lineage>
</organism>
<dbReference type="Gene3D" id="3.30.40.10">
    <property type="entry name" value="Zinc/RING finger domain, C3HC4 (zinc finger)"/>
    <property type="match status" value="1"/>
</dbReference>
<comment type="subunit">
    <text evidence="16">Interacts with DIO2. Interacts with SQLE.</text>
</comment>
<evidence type="ECO:0000256" key="9">
    <source>
        <dbReference type="ARBA" id="ARBA00022786"/>
    </source>
</evidence>
<feature type="compositionally biased region" description="Low complexity" evidence="20">
    <location>
        <begin position="593"/>
        <end position="606"/>
    </location>
</feature>
<feature type="transmembrane region" description="Helical" evidence="21">
    <location>
        <begin position="810"/>
        <end position="832"/>
    </location>
</feature>
<evidence type="ECO:0000256" key="15">
    <source>
        <dbReference type="ARBA" id="ARBA00023136"/>
    </source>
</evidence>
<protein>
    <recommendedName>
        <fullName evidence="17">E3 ubiquitin-protein ligase MARCHF6</fullName>
        <ecNumber evidence="4">2.3.2.27</ecNumber>
    </recommendedName>
    <alternativeName>
        <fullName evidence="19">Membrane-associated RING finger protein 6</fullName>
    </alternativeName>
    <alternativeName>
        <fullName evidence="18">Membrane-associated RING-CH protein VI</fullName>
    </alternativeName>
</protein>
<dbReference type="FunCoup" id="A0A2J7RGT0">
    <property type="interactions" value="1475"/>
</dbReference>
<evidence type="ECO:0000256" key="20">
    <source>
        <dbReference type="SAM" id="MobiDB-lite"/>
    </source>
</evidence>
<keyword evidence="9" id="KW-0833">Ubl conjugation pathway</keyword>
<dbReference type="SUPFAM" id="SSF57850">
    <property type="entry name" value="RING/U-box"/>
    <property type="match status" value="1"/>
</dbReference>
<dbReference type="GO" id="GO:0008270">
    <property type="term" value="F:zinc ion binding"/>
    <property type="evidence" value="ECO:0007669"/>
    <property type="project" value="UniProtKB-KW"/>
</dbReference>
<dbReference type="CDD" id="cd16702">
    <property type="entry name" value="RING_CH-C4HC3_MARCH6"/>
    <property type="match status" value="1"/>
</dbReference>
<dbReference type="PROSITE" id="PS51292">
    <property type="entry name" value="ZF_RING_CH"/>
    <property type="match status" value="1"/>
</dbReference>
<keyword evidence="8" id="KW-0863">Zinc-finger</keyword>
<dbReference type="STRING" id="105785.A0A2J7RGT0"/>
<feature type="transmembrane region" description="Helical" evidence="21">
    <location>
        <begin position="852"/>
        <end position="876"/>
    </location>
</feature>
<keyword evidence="11" id="KW-0862">Zinc</keyword>
<keyword evidence="7" id="KW-0479">Metal-binding</keyword>
<comment type="catalytic activity">
    <reaction evidence="1">
        <text>S-ubiquitinyl-[E2 ubiquitin-conjugating enzyme]-L-cysteine + [acceptor protein]-L-lysine = [E2 ubiquitin-conjugating enzyme]-L-cysteine + N(6)-ubiquitinyl-[acceptor protein]-L-lysine.</text>
        <dbReference type="EC" id="2.3.2.27"/>
    </reaction>
</comment>
<comment type="pathway">
    <text evidence="3">Protein modification; protein ubiquitination.</text>
</comment>
<evidence type="ECO:0000256" key="13">
    <source>
        <dbReference type="ARBA" id="ARBA00022989"/>
    </source>
</evidence>
<evidence type="ECO:0000256" key="7">
    <source>
        <dbReference type="ARBA" id="ARBA00022723"/>
    </source>
</evidence>
<evidence type="ECO:0000313" key="24">
    <source>
        <dbReference type="Proteomes" id="UP000235965"/>
    </source>
</evidence>
<dbReference type="EC" id="2.3.2.27" evidence="4"/>
<evidence type="ECO:0000256" key="11">
    <source>
        <dbReference type="ARBA" id="ARBA00022833"/>
    </source>
</evidence>
<evidence type="ECO:0000256" key="19">
    <source>
        <dbReference type="ARBA" id="ARBA00083917"/>
    </source>
</evidence>
<feature type="transmembrane region" description="Helical" evidence="21">
    <location>
        <begin position="722"/>
        <end position="746"/>
    </location>
</feature>
<feature type="transmembrane region" description="Helical" evidence="21">
    <location>
        <begin position="94"/>
        <end position="111"/>
    </location>
</feature>
<evidence type="ECO:0000256" key="3">
    <source>
        <dbReference type="ARBA" id="ARBA00004906"/>
    </source>
</evidence>
<keyword evidence="13 21" id="KW-1133">Transmembrane helix</keyword>
<evidence type="ECO:0000256" key="5">
    <source>
        <dbReference type="ARBA" id="ARBA00022679"/>
    </source>
</evidence>
<dbReference type="Proteomes" id="UP000235965">
    <property type="component" value="Unassembled WGS sequence"/>
</dbReference>
<feature type="transmembrane region" description="Helical" evidence="21">
    <location>
        <begin position="896"/>
        <end position="914"/>
    </location>
</feature>
<dbReference type="GO" id="GO:0036503">
    <property type="term" value="P:ERAD pathway"/>
    <property type="evidence" value="ECO:0007669"/>
    <property type="project" value="TreeGrafter"/>
</dbReference>
<evidence type="ECO:0000256" key="8">
    <source>
        <dbReference type="ARBA" id="ARBA00022771"/>
    </source>
</evidence>
<proteinExistence type="predicted"/>
<gene>
    <name evidence="23" type="ORF">B7P43_G11630</name>
</gene>
<feature type="region of interest" description="Disordered" evidence="20">
    <location>
        <begin position="180"/>
        <end position="210"/>
    </location>
</feature>
<dbReference type="InParanoid" id="A0A2J7RGT0"/>
<keyword evidence="24" id="KW-1185">Reference proteome</keyword>
<evidence type="ECO:0000256" key="6">
    <source>
        <dbReference type="ARBA" id="ARBA00022692"/>
    </source>
</evidence>
<keyword evidence="10" id="KW-0256">Endoplasmic reticulum</keyword>
<feature type="transmembrane region" description="Helical" evidence="21">
    <location>
        <begin position="767"/>
        <end position="790"/>
    </location>
</feature>
<sequence length="958" mass="105285">MMEDLQGADICRVCRSEGLPDRPLFHPCICTGSIKWIHQECLVQWMRYSRKEYCELCGHRFSFTPIYSPDMPRRLPLRDVAGGLLSSVATAVKYWLHYTLVALAWLGVVPLTACRIYRCLFTASVDSVLILPLDILSTENIPSDVFHGCFVVTCTLFAFIGLVWLREQILHGGGPDWLERDNNNVPPPAGDVLAPPAQPPPPDNNNVLEPDLQQGMDQEQRPVVAALAGGVLPPPVIGGDLDGVDPLENAAVADADENGGGAGDNGGAADEGNWNPIEWDRAAEELTWERLLGLDGSLVFLEHVFWVISLNTLFVLVFAFCPYHIGHFAVVGFSLREHAAASHFEGLVTTLCGYCVIGLCLVLLHGLASHLGLRGAKRVLGLCYVVVKVSLLSVVEIGVLPLICGWWLDICSLSMFDATLRDRESSFRLAPGTSMFIHWLVGMVYVYYFASFILLLREVLRPGVLWFLRNLNDPDFSPIQEMIHLPIVRHVRRLLASAVIFGTAVLLMLWLPVRILRVVWPSFLPYTVALQSEAQVNELSLELLLLQVILPALLEQSHTRTWLKSLVRTWCRAVAWLLDLHSYLLGDEGGEQGPADAAGAPQGAQAHHQHPVNNDHGGGGVGGLGAAHQALLQREGPIGFQPYERPRWFPARLVGLLLAVCVTLVFASLAALTLPVWLGRRVMALWLVGAPPPAPPVVATVASAVGGTSSDGISVGGRVHELYTAACGTYLCWLAARAIALMLSWLPQGRAAILARLRQWCVLGAKSAVAFSVLLGVVPLLFGLLLELVVVVPLRVPLDQTPVLFVWQDWALGVLYTKIACAVTMMGPEWALRRAIERAYRDGIRGMDLAFVLRELAAPVVACFGLALAVPYATAYGIIPFVVASPHLRNLIARRLYPFLLLIMLVVGVIVFQIRQFRKLYEHIKNDKYLVGRRLVNYDHRRHKSSSGSSSSQSSIQH</sequence>
<keyword evidence="15 21" id="KW-0472">Membrane</keyword>
<evidence type="ECO:0000256" key="14">
    <source>
        <dbReference type="ARBA" id="ARBA00022990"/>
    </source>
</evidence>
<dbReference type="PANTHER" id="PTHR13145:SF0">
    <property type="entry name" value="E3 UBIQUITIN-PROTEIN LIGASE MARCHF6"/>
    <property type="match status" value="1"/>
</dbReference>
<accession>A0A2J7RGT0</accession>
<comment type="caution">
    <text evidence="23">The sequence shown here is derived from an EMBL/GenBank/DDBJ whole genome shotgun (WGS) entry which is preliminary data.</text>
</comment>
<keyword evidence="14" id="KW-0007">Acetylation</keyword>
<dbReference type="PANTHER" id="PTHR13145">
    <property type="entry name" value="SSM4 PROTEIN"/>
    <property type="match status" value="1"/>
</dbReference>
<dbReference type="OrthoDB" id="1108038at2759"/>
<evidence type="ECO:0000313" key="23">
    <source>
        <dbReference type="EMBL" id="PNF40032.1"/>
    </source>
</evidence>
<feature type="transmembrane region" description="Helical" evidence="21">
    <location>
        <begin position="346"/>
        <end position="367"/>
    </location>
</feature>
<evidence type="ECO:0000256" key="16">
    <source>
        <dbReference type="ARBA" id="ARBA00064724"/>
    </source>
</evidence>
<dbReference type="Pfam" id="PF12906">
    <property type="entry name" value="RINGv"/>
    <property type="match status" value="1"/>
</dbReference>